<reference evidence="1 2" key="1">
    <citation type="journal article" date="2012" name="J. Bacteriol.">
        <title>Draft genome of Streptomyces tsukubaensis NRRL 18488, the producer of the clinically important immunosuppressant tacrolimus (FK506).</title>
        <authorList>
            <person name="Barreiro C."/>
            <person name="Prieto C."/>
            <person name="Sola-Landa A."/>
            <person name="Solera E."/>
            <person name="Martinez-Castro M."/>
            <person name="Perez-Redondo R."/>
            <person name="Garcia-Estrada C."/>
            <person name="Aparicio J.F."/>
            <person name="Fernandez-Martinez L.T."/>
            <person name="Santos-Aberturas J."/>
            <person name="Salehi-Najafabadi Z."/>
            <person name="Rodriguez-Garcia A."/>
            <person name="Tauch A."/>
            <person name="Martin J.F."/>
        </authorList>
    </citation>
    <scope>NUCLEOTIDE SEQUENCE [LARGE SCALE GENOMIC DNA]</scope>
    <source>
        <strain evidence="2">DSM 42081 / NBRC 108919 / NRRL 18488 / 9993</strain>
    </source>
</reference>
<gene>
    <name evidence="1" type="ORF">STSU_020290</name>
</gene>
<dbReference type="Proteomes" id="UP000005940">
    <property type="component" value="Chromosome"/>
</dbReference>
<sequence length="88" mass="8754">MIAGLGLLLAFGALVFSGLLALVDAHETDGRAGGLVGAGLLVLLPAGLFGLFAAALPRDGMSNTVRGRLVALQYALILLSPVLVAADG</sequence>
<accession>I2N0M4</accession>
<evidence type="ECO:0000313" key="1">
    <source>
        <dbReference type="EMBL" id="QKM69156.1"/>
    </source>
</evidence>
<keyword evidence="2" id="KW-1185">Reference proteome</keyword>
<dbReference type="EMBL" id="CP029159">
    <property type="protein sequence ID" value="QKM69156.1"/>
    <property type="molecule type" value="Genomic_DNA"/>
</dbReference>
<name>I2N0M4_STRT9</name>
<organism evidence="1 2">
    <name type="scientific">Streptomyces tsukubensis (strain DSM 42081 / NBRC 108919 / NRRL 18488 / 9993)</name>
    <dbReference type="NCBI Taxonomy" id="1114943"/>
    <lineage>
        <taxon>Bacteria</taxon>
        <taxon>Bacillati</taxon>
        <taxon>Actinomycetota</taxon>
        <taxon>Actinomycetes</taxon>
        <taxon>Kitasatosporales</taxon>
        <taxon>Streptomycetaceae</taxon>
        <taxon>Streptomyces</taxon>
    </lineage>
</organism>
<dbReference type="AlphaFoldDB" id="I2N0M4"/>
<proteinExistence type="predicted"/>
<protein>
    <submittedName>
        <fullName evidence="1">Uncharacterized protein</fullName>
    </submittedName>
</protein>
<evidence type="ECO:0000313" key="2">
    <source>
        <dbReference type="Proteomes" id="UP000005940"/>
    </source>
</evidence>